<evidence type="ECO:0008006" key="5">
    <source>
        <dbReference type="Google" id="ProtNLM"/>
    </source>
</evidence>
<gene>
    <name evidence="3" type="ORF">EDB92DRAFT_1954000</name>
</gene>
<keyword evidence="1" id="KW-0507">mRNA processing</keyword>
<sequence length="475" mass="52628">MTEWQDAARAEAQHARTLASCLQAQGIKTSWRTGPIPITSNVVTPPTIPAADDIVPMDINAISTSKRTFQTNLSDADYTCCQKEGRCFYCQQISHLTKACPKRRRTQINDISAPLPTTQTIIRDALTLCPDECVHILNSLSLTNYGNSPEAQINNLQLASPLPTFPSHLRSSFTTPHLPIISSLNPSQPPSPPTHPRFLFTPVTLALSDDTSASACLSTVQSRSLSPTMSLHPSHPLSPAVFSSLALPDERPTSPPLANPVPFIDFLSNNGDAFLTVHPPLSPSSLIRVEDDTTLNGGVKTSMLSVSTPQTPRQPALFLSCALERPRDPDEIEQTTPHHRASPPCPDNPAPQIAIVLMKHPLYTHARKRHEREYDADDEEDHKRLAEQFAARTTPLPSFKKYRRQPTGRKYEPPKQIPSPYLKHGKKPRTTDSAEPSTFDAVLHHVLYRYRPQAKDPEHPLNPFEVNDQSTVHAF</sequence>
<dbReference type="EMBL" id="JAKELL010000137">
    <property type="protein sequence ID" value="KAH8980376.1"/>
    <property type="molecule type" value="Genomic_DNA"/>
</dbReference>
<accession>A0AAD4Q8N0</accession>
<evidence type="ECO:0000313" key="3">
    <source>
        <dbReference type="EMBL" id="KAH8980376.1"/>
    </source>
</evidence>
<organism evidence="3 4">
    <name type="scientific">Lactarius akahatsu</name>
    <dbReference type="NCBI Taxonomy" id="416441"/>
    <lineage>
        <taxon>Eukaryota</taxon>
        <taxon>Fungi</taxon>
        <taxon>Dikarya</taxon>
        <taxon>Basidiomycota</taxon>
        <taxon>Agaricomycotina</taxon>
        <taxon>Agaricomycetes</taxon>
        <taxon>Russulales</taxon>
        <taxon>Russulaceae</taxon>
        <taxon>Lactarius</taxon>
    </lineage>
</organism>
<dbReference type="SUPFAM" id="SSF57756">
    <property type="entry name" value="Retrovirus zinc finger-like domains"/>
    <property type="match status" value="1"/>
</dbReference>
<dbReference type="GO" id="GO:0003676">
    <property type="term" value="F:nucleic acid binding"/>
    <property type="evidence" value="ECO:0007669"/>
    <property type="project" value="InterPro"/>
</dbReference>
<feature type="region of interest" description="Disordered" evidence="2">
    <location>
        <begin position="388"/>
        <end position="438"/>
    </location>
</feature>
<keyword evidence="4" id="KW-1185">Reference proteome</keyword>
<dbReference type="Proteomes" id="UP001201163">
    <property type="component" value="Unassembled WGS sequence"/>
</dbReference>
<name>A0AAD4Q8N0_9AGAM</name>
<feature type="region of interest" description="Disordered" evidence="2">
    <location>
        <begin position="454"/>
        <end position="475"/>
    </location>
</feature>
<dbReference type="GO" id="GO:0006397">
    <property type="term" value="P:mRNA processing"/>
    <property type="evidence" value="ECO:0007669"/>
    <property type="project" value="UniProtKB-KW"/>
</dbReference>
<dbReference type="GO" id="GO:0008270">
    <property type="term" value="F:zinc ion binding"/>
    <property type="evidence" value="ECO:0007669"/>
    <property type="project" value="InterPro"/>
</dbReference>
<evidence type="ECO:0000313" key="4">
    <source>
        <dbReference type="Proteomes" id="UP001201163"/>
    </source>
</evidence>
<reference evidence="3" key="1">
    <citation type="submission" date="2022-01" db="EMBL/GenBank/DDBJ databases">
        <title>Comparative genomics reveals a dynamic genome evolution in the ectomycorrhizal milk-cap (Lactarius) mushrooms.</title>
        <authorList>
            <consortium name="DOE Joint Genome Institute"/>
            <person name="Lebreton A."/>
            <person name="Tang N."/>
            <person name="Kuo A."/>
            <person name="LaButti K."/>
            <person name="Drula E."/>
            <person name="Barry K."/>
            <person name="Clum A."/>
            <person name="Lipzen A."/>
            <person name="Mousain D."/>
            <person name="Ng V."/>
            <person name="Wang R."/>
            <person name="Wang X."/>
            <person name="Dai Y."/>
            <person name="Henrissat B."/>
            <person name="Grigoriev I.V."/>
            <person name="Guerin-Laguette A."/>
            <person name="Yu F."/>
            <person name="Martin F.M."/>
        </authorList>
    </citation>
    <scope>NUCLEOTIDE SEQUENCE</scope>
    <source>
        <strain evidence="3">QP</strain>
    </source>
</reference>
<proteinExistence type="predicted"/>
<dbReference type="InterPro" id="IPR036875">
    <property type="entry name" value="Znf_CCHC_sf"/>
</dbReference>
<feature type="region of interest" description="Disordered" evidence="2">
    <location>
        <begin position="329"/>
        <end position="348"/>
    </location>
</feature>
<protein>
    <recommendedName>
        <fullName evidence="5">CCHC-type domain-containing protein</fullName>
    </recommendedName>
</protein>
<evidence type="ECO:0000256" key="2">
    <source>
        <dbReference type="SAM" id="MobiDB-lite"/>
    </source>
</evidence>
<evidence type="ECO:0000256" key="1">
    <source>
        <dbReference type="ARBA" id="ARBA00022664"/>
    </source>
</evidence>
<dbReference type="AlphaFoldDB" id="A0AAD4Q8N0"/>
<comment type="caution">
    <text evidence="3">The sequence shown here is derived from an EMBL/GenBank/DDBJ whole genome shotgun (WGS) entry which is preliminary data.</text>
</comment>